<dbReference type="AlphaFoldDB" id="A0A6P0UXA2"/>
<dbReference type="RefSeq" id="WP_163608384.1">
    <property type="nucleotide sequence ID" value="NZ_JAABOO010000004.1"/>
</dbReference>
<dbReference type="Proteomes" id="UP000468581">
    <property type="component" value="Unassembled WGS sequence"/>
</dbReference>
<evidence type="ECO:0000313" key="2">
    <source>
        <dbReference type="Proteomes" id="UP000468581"/>
    </source>
</evidence>
<dbReference type="EMBL" id="JAABOO010000004">
    <property type="protein sequence ID" value="NER15086.1"/>
    <property type="molecule type" value="Genomic_DNA"/>
</dbReference>
<name>A0A6P0UXA2_9FLAO</name>
<sequence>MKRKHYLLALALLLTVTFGLSSCKYKNSQPEPSTVSQDSILSPGLLNSERIKMKFGSYGIKVLNNNAEIRVSDLYSTEGDKKTTRTFAVVHYPKAVDSVFLKEHTKILQGQSIGAVFKQQQWKIKKKSIYVGKISPSNEFSEVYKLMGGIAPSELAIYIYGFHIAKNNEEYQYAVISEVYHPDYLSLKDLKQIIKDADNYLEETPASSQILEQVESKMKLNYNLQQ</sequence>
<reference evidence="1 2" key="1">
    <citation type="submission" date="2020-01" db="EMBL/GenBank/DDBJ databases">
        <title>Leptobacterium flavescens.</title>
        <authorList>
            <person name="Wang G."/>
        </authorList>
    </citation>
    <scope>NUCLEOTIDE SEQUENCE [LARGE SCALE GENOMIC DNA]</scope>
    <source>
        <strain evidence="1 2">KCTC 22160</strain>
    </source>
</reference>
<keyword evidence="2" id="KW-1185">Reference proteome</keyword>
<evidence type="ECO:0008006" key="3">
    <source>
        <dbReference type="Google" id="ProtNLM"/>
    </source>
</evidence>
<gene>
    <name evidence="1" type="ORF">GWK08_16650</name>
</gene>
<protein>
    <recommendedName>
        <fullName evidence="3">Lipoprotein</fullName>
    </recommendedName>
</protein>
<accession>A0A6P0UXA2</accession>
<proteinExistence type="predicted"/>
<organism evidence="1 2">
    <name type="scientific">Leptobacterium flavescens</name>
    <dbReference type="NCBI Taxonomy" id="472055"/>
    <lineage>
        <taxon>Bacteria</taxon>
        <taxon>Pseudomonadati</taxon>
        <taxon>Bacteroidota</taxon>
        <taxon>Flavobacteriia</taxon>
        <taxon>Flavobacteriales</taxon>
        <taxon>Flavobacteriaceae</taxon>
        <taxon>Leptobacterium</taxon>
    </lineage>
</organism>
<evidence type="ECO:0000313" key="1">
    <source>
        <dbReference type="EMBL" id="NER15086.1"/>
    </source>
</evidence>
<dbReference type="PROSITE" id="PS51257">
    <property type="entry name" value="PROKAR_LIPOPROTEIN"/>
    <property type="match status" value="1"/>
</dbReference>
<comment type="caution">
    <text evidence="1">The sequence shown here is derived from an EMBL/GenBank/DDBJ whole genome shotgun (WGS) entry which is preliminary data.</text>
</comment>